<dbReference type="Pfam" id="PF13456">
    <property type="entry name" value="RVT_3"/>
    <property type="match status" value="1"/>
</dbReference>
<feature type="region of interest" description="Disordered" evidence="2">
    <location>
        <begin position="900"/>
        <end position="943"/>
    </location>
</feature>
<reference evidence="4" key="1">
    <citation type="submission" date="2018-02" db="EMBL/GenBank/DDBJ databases">
        <authorList>
            <person name="Cohen D.B."/>
            <person name="Kent A.D."/>
        </authorList>
    </citation>
    <scope>NUCLEOTIDE SEQUENCE</scope>
</reference>
<feature type="compositionally biased region" description="Basic and acidic residues" evidence="2">
    <location>
        <begin position="904"/>
        <end position="918"/>
    </location>
</feature>
<evidence type="ECO:0000256" key="2">
    <source>
        <dbReference type="SAM" id="MobiDB-lite"/>
    </source>
</evidence>
<feature type="compositionally biased region" description="Basic residues" evidence="2">
    <location>
        <begin position="1011"/>
        <end position="1020"/>
    </location>
</feature>
<dbReference type="InterPro" id="IPR002156">
    <property type="entry name" value="RNaseH_domain"/>
</dbReference>
<feature type="compositionally biased region" description="Basic residues" evidence="2">
    <location>
        <begin position="931"/>
        <end position="940"/>
    </location>
</feature>
<sequence>MSYFKFPVGLCDEISNMATRFWWGQKSDKRKIHWLSKKKLCQAKKEGGFGRSKLFIWRACCNILPTQAKLLGRGITGTLTCRWCMDEAETVDHALWGWALWKARNEMFWEDKVVMVSDVVLRGAENAMNFIEAGNIEGVVRLAPIDLAPQKWEPPNGDIFKLNIASHCNHTWRREGLGIIIRNHAGLVMASMLCSFEMLKDKVQSHARMVLKALQFVKAIGLSRVIVEGCWRDLFRLLRTTSPCLANYGVLVDDILCLAKDCFVLSFTCIYANCNRAAKALAIKALSSLFKQNSTPSVVDHSEANGAFPSSVFQSTGLQCSRRRLRWINEANAADQNMLIILNFASTRTFSNHNIGRTAHGRIHYKFTHSMVENTVDVTSNGDQGPVPWIKRLSIVHLTSPVACKKRGADQRNTIIMELERFGSRKRTIYYAKLYRGPTGSVPWIAVGFVFLELLKPALLLLSFITPWVFKRKGKEVGPPLQPGSGEELGGFPVGTSGVHRGNGGHSNGSSVHSRRIRAGNSLLRLRRGRGSYGKGPWTFSYPVEDWDWTVSGLEPTVDQAWVPNLDEISELLIQKGDLQATPHQLSISSVLPPRIGDGALQRTPSFFSWGELTPTLEDVANHWMLPILGEYSLSNIKLSAAEEETAAALRKRSSTRLSGWPSFFVHQKDASVRRAAFVLYWLSLQTFFWEHSVGLKTHDHDLVDALDYEEIVLFGPYGDDHPGFTCASIFRKFYQLSPLIRDLKVYDHRSLSYLSTVNPGFLPILSATGVSFHPLLSTAGTETGGETTRVLIPGGHRLGFNTPSMGAYWQRFTQSMVDFVIAGRSDKTPMSVHRRPLVSNPYLTPPSQSAISYANSQKLGFAEWDSVRGGWIAYTIHLPDGWRSSVNVVEDRLIMLSKRGKGSKRDAPGDPAFEKTPKKPVPTVSSSKKAPSKKAKAVKQGKSPLLVLSAAEESTAALMQESSKSVVAHPKRKTRAGKESKSTPLVLSTVEESTGAPLEEPIESTGGPSKKTKAGKKSKSTASVSVAVKESITAPVKKYVESTVAPSKPKSASPPKQTVKKSAASHPPRGQKKASVSSSTDEEEPSAVLTPSPPKKKKFTAPLFPLVQLVVRGARVVPSLWQVAHGSGGSGGDMVVVEDSDVAEDDVVASPSEEDAPRAAAVDQTEDLGKSAADSPGIGVESTGEDHSSSSGSSFDSVPDSVPEEHIVSAESTADDDTPEDDDSSMGLADPMEEDLAIVPHVSQGCDDDSTVDADADPISFSVSQTVLTSKITGPDVSIAHIMEGISLFGVAPSLRAVPAGGFVISASHFSSETPPVVGGALMLKEPRAQGLVESDPVVDLAVGATDHDVPAGDTGASAADALAGSDHLENIGVDDAVHVSEEIDEVGITGEVTVVSPPRRPTIEAGVDDAVHVSEEIDEVGITGEVTVVSPPRRPTIEAGSSVGVGGLSGEVAAFFREFDARAPNPHPEQFFWSFNGPLVPFGDFWVPNDCSPYLSRLSVGHSDFTKGFKLSIGLGGPMMSLLGSVLAAMDESSLEDVTKTQILAWRSVIQDLMDVGFDLGFMMERLRQMAQRLFGKRLADEIKALQHQIALLQDSLAELTAYQDAMMSTGRMVPRSGRGGSFLDSLLD</sequence>
<evidence type="ECO:0000256" key="1">
    <source>
        <dbReference type="SAM" id="Coils"/>
    </source>
</evidence>
<feature type="compositionally biased region" description="Low complexity" evidence="2">
    <location>
        <begin position="1021"/>
        <end position="1032"/>
    </location>
</feature>
<dbReference type="EMBL" id="OIVN01000890">
    <property type="protein sequence ID" value="SPC86971.1"/>
    <property type="molecule type" value="Genomic_DNA"/>
</dbReference>
<accession>A0A2N9FJ70</accession>
<feature type="compositionally biased region" description="Acidic residues" evidence="2">
    <location>
        <begin position="1137"/>
        <end position="1148"/>
    </location>
</feature>
<proteinExistence type="predicted"/>
<feature type="compositionally biased region" description="Low complexity" evidence="2">
    <location>
        <begin position="1046"/>
        <end position="1057"/>
    </location>
</feature>
<dbReference type="GO" id="GO:0003676">
    <property type="term" value="F:nucleic acid binding"/>
    <property type="evidence" value="ECO:0007669"/>
    <property type="project" value="InterPro"/>
</dbReference>
<feature type="region of interest" description="Disordered" evidence="2">
    <location>
        <begin position="960"/>
        <end position="1100"/>
    </location>
</feature>
<keyword evidence="1" id="KW-0175">Coiled coil</keyword>
<feature type="domain" description="RNase H type-1" evidence="3">
    <location>
        <begin position="166"/>
        <end position="284"/>
    </location>
</feature>
<feature type="compositionally biased region" description="Low complexity" evidence="2">
    <location>
        <begin position="1190"/>
        <end position="1202"/>
    </location>
</feature>
<protein>
    <recommendedName>
        <fullName evidence="3">RNase H type-1 domain-containing protein</fullName>
    </recommendedName>
</protein>
<dbReference type="InterPro" id="IPR052929">
    <property type="entry name" value="RNase_H-like_EbsB-rel"/>
</dbReference>
<evidence type="ECO:0000313" key="4">
    <source>
        <dbReference type="EMBL" id="SPC86971.1"/>
    </source>
</evidence>
<organism evidence="4">
    <name type="scientific">Fagus sylvatica</name>
    <name type="common">Beechnut</name>
    <dbReference type="NCBI Taxonomy" id="28930"/>
    <lineage>
        <taxon>Eukaryota</taxon>
        <taxon>Viridiplantae</taxon>
        <taxon>Streptophyta</taxon>
        <taxon>Embryophyta</taxon>
        <taxon>Tracheophyta</taxon>
        <taxon>Spermatophyta</taxon>
        <taxon>Magnoliopsida</taxon>
        <taxon>eudicotyledons</taxon>
        <taxon>Gunneridae</taxon>
        <taxon>Pentapetalae</taxon>
        <taxon>rosids</taxon>
        <taxon>fabids</taxon>
        <taxon>Fagales</taxon>
        <taxon>Fagaceae</taxon>
        <taxon>Fagus</taxon>
    </lineage>
</organism>
<feature type="region of interest" description="Disordered" evidence="2">
    <location>
        <begin position="1126"/>
        <end position="1204"/>
    </location>
</feature>
<name>A0A2N9FJ70_FAGSY</name>
<feature type="compositionally biased region" description="Polar residues" evidence="2">
    <location>
        <begin position="983"/>
        <end position="993"/>
    </location>
</feature>
<feature type="region of interest" description="Disordered" evidence="2">
    <location>
        <begin position="477"/>
        <end position="514"/>
    </location>
</feature>
<feature type="coiled-coil region" evidence="1">
    <location>
        <begin position="1578"/>
        <end position="1605"/>
    </location>
</feature>
<gene>
    <name evidence="4" type="ORF">FSB_LOCUS14853</name>
</gene>
<dbReference type="PANTHER" id="PTHR47074:SF11">
    <property type="entry name" value="REVERSE TRANSCRIPTASE-LIKE PROTEIN"/>
    <property type="match status" value="1"/>
</dbReference>
<dbReference type="GO" id="GO:0004523">
    <property type="term" value="F:RNA-DNA hybrid ribonuclease activity"/>
    <property type="evidence" value="ECO:0007669"/>
    <property type="project" value="InterPro"/>
</dbReference>
<dbReference type="PANTHER" id="PTHR47074">
    <property type="entry name" value="BNAC02G40300D PROTEIN"/>
    <property type="match status" value="1"/>
</dbReference>
<evidence type="ECO:0000259" key="3">
    <source>
        <dbReference type="Pfam" id="PF13456"/>
    </source>
</evidence>